<proteinExistence type="predicted"/>
<dbReference type="Proteomes" id="UP000188268">
    <property type="component" value="Unassembled WGS sequence"/>
</dbReference>
<comment type="caution">
    <text evidence="2">The sequence shown here is derived from an EMBL/GenBank/DDBJ whole genome shotgun (WGS) entry which is preliminary data.</text>
</comment>
<evidence type="ECO:0000313" key="3">
    <source>
        <dbReference type="Proteomes" id="UP000188268"/>
    </source>
</evidence>
<name>A0A1R3G9E6_COCAP</name>
<organism evidence="2 3">
    <name type="scientific">Corchorus capsularis</name>
    <name type="common">Jute</name>
    <dbReference type="NCBI Taxonomy" id="210143"/>
    <lineage>
        <taxon>Eukaryota</taxon>
        <taxon>Viridiplantae</taxon>
        <taxon>Streptophyta</taxon>
        <taxon>Embryophyta</taxon>
        <taxon>Tracheophyta</taxon>
        <taxon>Spermatophyta</taxon>
        <taxon>Magnoliopsida</taxon>
        <taxon>eudicotyledons</taxon>
        <taxon>Gunneridae</taxon>
        <taxon>Pentapetalae</taxon>
        <taxon>rosids</taxon>
        <taxon>malvids</taxon>
        <taxon>Malvales</taxon>
        <taxon>Malvaceae</taxon>
        <taxon>Grewioideae</taxon>
        <taxon>Apeibeae</taxon>
        <taxon>Corchorus</taxon>
    </lineage>
</organism>
<keyword evidence="3" id="KW-1185">Reference proteome</keyword>
<gene>
    <name evidence="2" type="ORF">CCACVL1_27707</name>
</gene>
<accession>A0A1R3G9E6</accession>
<feature type="region of interest" description="Disordered" evidence="1">
    <location>
        <begin position="1"/>
        <end position="87"/>
    </location>
</feature>
<dbReference type="Gramene" id="OMO54640">
    <property type="protein sequence ID" value="OMO54640"/>
    <property type="gene ID" value="CCACVL1_27707"/>
</dbReference>
<reference evidence="2 3" key="1">
    <citation type="submission" date="2013-09" db="EMBL/GenBank/DDBJ databases">
        <title>Corchorus capsularis genome sequencing.</title>
        <authorList>
            <person name="Alam M."/>
            <person name="Haque M.S."/>
            <person name="Islam M.S."/>
            <person name="Emdad E.M."/>
            <person name="Islam M.M."/>
            <person name="Ahmed B."/>
            <person name="Halim A."/>
            <person name="Hossen Q.M.M."/>
            <person name="Hossain M.Z."/>
            <person name="Ahmed R."/>
            <person name="Khan M.M."/>
            <person name="Islam R."/>
            <person name="Rashid M.M."/>
            <person name="Khan S.A."/>
            <person name="Rahman M.S."/>
            <person name="Alam M."/>
        </authorList>
    </citation>
    <scope>NUCLEOTIDE SEQUENCE [LARGE SCALE GENOMIC DNA]</scope>
    <source>
        <strain evidence="3">cv. CVL-1</strain>
        <tissue evidence="2">Whole seedling</tissue>
    </source>
</reference>
<dbReference type="EMBL" id="AWWV01014903">
    <property type="protein sequence ID" value="OMO54640.1"/>
    <property type="molecule type" value="Genomic_DNA"/>
</dbReference>
<protein>
    <submittedName>
        <fullName evidence="2">Uncharacterized protein</fullName>
    </submittedName>
</protein>
<sequence length="87" mass="9061">MGWKSGSKERRRDAGRREEKGAKKGAEISAGCDLGGGVAPKSQPAMAWSPPIAVSAMGRSRARRGTAVALSRTHRDRKGGITTLGGT</sequence>
<dbReference type="AlphaFoldDB" id="A0A1R3G9E6"/>
<evidence type="ECO:0000256" key="1">
    <source>
        <dbReference type="SAM" id="MobiDB-lite"/>
    </source>
</evidence>
<feature type="compositionally biased region" description="Basic and acidic residues" evidence="1">
    <location>
        <begin position="1"/>
        <end position="26"/>
    </location>
</feature>
<evidence type="ECO:0000313" key="2">
    <source>
        <dbReference type="EMBL" id="OMO54640.1"/>
    </source>
</evidence>